<keyword evidence="2 12" id="KW-0813">Transport</keyword>
<dbReference type="InterPro" id="IPR001708">
    <property type="entry name" value="YidC/ALB3/OXA1/COX18"/>
</dbReference>
<comment type="subcellular location">
    <subcellularLocation>
        <location evidence="1 12">Cell membrane</location>
        <topology evidence="1 12">Multi-pass membrane protein</topology>
    </subcellularLocation>
</comment>
<dbReference type="AlphaFoldDB" id="A0A917ESG7"/>
<dbReference type="InterPro" id="IPR023060">
    <property type="entry name" value="YidC/YidC1/YidC2_Firmicutes"/>
</dbReference>
<dbReference type="GO" id="GO:0032977">
    <property type="term" value="F:membrane insertase activity"/>
    <property type="evidence" value="ECO:0007669"/>
    <property type="project" value="InterPro"/>
</dbReference>
<dbReference type="NCBIfam" id="TIGR03592">
    <property type="entry name" value="yidC_oxa1_cterm"/>
    <property type="match status" value="1"/>
</dbReference>
<dbReference type="GO" id="GO:0015031">
    <property type="term" value="P:protein transport"/>
    <property type="evidence" value="ECO:0007669"/>
    <property type="project" value="UniProtKB-KW"/>
</dbReference>
<evidence type="ECO:0000259" key="14">
    <source>
        <dbReference type="Pfam" id="PF02096"/>
    </source>
</evidence>
<dbReference type="InterPro" id="IPR047196">
    <property type="entry name" value="YidC_ALB_C"/>
</dbReference>
<evidence type="ECO:0000256" key="1">
    <source>
        <dbReference type="ARBA" id="ARBA00004651"/>
    </source>
</evidence>
<keyword evidence="5 12" id="KW-0732">Signal</keyword>
<dbReference type="HAMAP" id="MF_01811">
    <property type="entry name" value="YidC_type2"/>
    <property type="match status" value="1"/>
</dbReference>
<organism evidence="15 16">
    <name type="scientific">Priestia taiwanensis</name>
    <dbReference type="NCBI Taxonomy" id="1347902"/>
    <lineage>
        <taxon>Bacteria</taxon>
        <taxon>Bacillati</taxon>
        <taxon>Bacillota</taxon>
        <taxon>Bacilli</taxon>
        <taxon>Bacillales</taxon>
        <taxon>Bacillaceae</taxon>
        <taxon>Priestia</taxon>
    </lineage>
</organism>
<dbReference type="Pfam" id="PF02096">
    <property type="entry name" value="60KD_IMP"/>
    <property type="match status" value="1"/>
</dbReference>
<feature type="signal peptide" evidence="13">
    <location>
        <begin position="1"/>
        <end position="30"/>
    </location>
</feature>
<keyword evidence="8 12" id="KW-0472">Membrane</keyword>
<dbReference type="PANTHER" id="PTHR12428:SF65">
    <property type="entry name" value="CYTOCHROME C OXIDASE ASSEMBLY PROTEIN COX18, MITOCHONDRIAL"/>
    <property type="match status" value="1"/>
</dbReference>
<keyword evidence="10 12" id="KW-0143">Chaperone</keyword>
<evidence type="ECO:0000256" key="9">
    <source>
        <dbReference type="ARBA" id="ARBA00023139"/>
    </source>
</evidence>
<evidence type="ECO:0000313" key="15">
    <source>
        <dbReference type="EMBL" id="GGE81126.1"/>
    </source>
</evidence>
<dbReference type="PRINTS" id="PR00701">
    <property type="entry name" value="60KDINNERMP"/>
</dbReference>
<evidence type="ECO:0000313" key="16">
    <source>
        <dbReference type="Proteomes" id="UP000605259"/>
    </source>
</evidence>
<accession>A0A917ESG7</accession>
<dbReference type="GO" id="GO:0005886">
    <property type="term" value="C:plasma membrane"/>
    <property type="evidence" value="ECO:0007669"/>
    <property type="project" value="UniProtKB-SubCell"/>
</dbReference>
<feature type="domain" description="Membrane insertase YidC/Oxa/ALB C-terminal" evidence="14">
    <location>
        <begin position="62"/>
        <end position="252"/>
    </location>
</feature>
<keyword evidence="9" id="KW-0564">Palmitate</keyword>
<evidence type="ECO:0000256" key="10">
    <source>
        <dbReference type="ARBA" id="ARBA00023186"/>
    </source>
</evidence>
<gene>
    <name evidence="15" type="primary">yidC1</name>
    <name evidence="12" type="synonym">yidC</name>
    <name evidence="15" type="ORF">GCM10007140_33370</name>
</gene>
<keyword evidence="16" id="KW-1185">Reference proteome</keyword>
<feature type="chain" id="PRO_5038624430" description="Membrane protein insertase YidC" evidence="13">
    <location>
        <begin position="31"/>
        <end position="255"/>
    </location>
</feature>
<keyword evidence="7 12" id="KW-1133">Transmembrane helix</keyword>
<evidence type="ECO:0000256" key="8">
    <source>
        <dbReference type="ARBA" id="ARBA00023136"/>
    </source>
</evidence>
<keyword evidence="6 12" id="KW-0653">Protein transport</keyword>
<evidence type="ECO:0000256" key="4">
    <source>
        <dbReference type="ARBA" id="ARBA00022692"/>
    </source>
</evidence>
<keyword evidence="4 12" id="KW-0812">Transmembrane</keyword>
<evidence type="ECO:0000256" key="11">
    <source>
        <dbReference type="ARBA" id="ARBA00023288"/>
    </source>
</evidence>
<evidence type="ECO:0000256" key="13">
    <source>
        <dbReference type="SAM" id="SignalP"/>
    </source>
</evidence>
<evidence type="ECO:0000256" key="3">
    <source>
        <dbReference type="ARBA" id="ARBA00022475"/>
    </source>
</evidence>
<dbReference type="InterPro" id="IPR028055">
    <property type="entry name" value="YidC/Oxa/ALB_C"/>
</dbReference>
<feature type="transmembrane region" description="Helical" evidence="12">
    <location>
        <begin position="214"/>
        <end position="245"/>
    </location>
</feature>
<feature type="transmembrane region" description="Helical" evidence="12">
    <location>
        <begin position="62"/>
        <end position="82"/>
    </location>
</feature>
<comment type="similarity">
    <text evidence="12">Belongs to the OXA1/ALB3/YidC family. Type 2 subfamily.</text>
</comment>
<dbReference type="PANTHER" id="PTHR12428">
    <property type="entry name" value="OXA1"/>
    <property type="match status" value="1"/>
</dbReference>
<reference evidence="15" key="1">
    <citation type="journal article" date="2014" name="Int. J. Syst. Evol. Microbiol.">
        <title>Complete genome sequence of Corynebacterium casei LMG S-19264T (=DSM 44701T), isolated from a smear-ripened cheese.</title>
        <authorList>
            <consortium name="US DOE Joint Genome Institute (JGI-PGF)"/>
            <person name="Walter F."/>
            <person name="Albersmeier A."/>
            <person name="Kalinowski J."/>
            <person name="Ruckert C."/>
        </authorList>
    </citation>
    <scope>NUCLEOTIDE SEQUENCE</scope>
    <source>
        <strain evidence="15">CGMCC 1.12698</strain>
    </source>
</reference>
<keyword evidence="11 12" id="KW-0449">Lipoprotein</keyword>
<reference evidence="15" key="2">
    <citation type="submission" date="2020-09" db="EMBL/GenBank/DDBJ databases">
        <authorList>
            <person name="Sun Q."/>
            <person name="Zhou Y."/>
        </authorList>
    </citation>
    <scope>NUCLEOTIDE SEQUENCE</scope>
    <source>
        <strain evidence="15">CGMCC 1.12698</strain>
    </source>
</reference>
<dbReference type="PROSITE" id="PS51257">
    <property type="entry name" value="PROKAR_LIPOPROTEIN"/>
    <property type="match status" value="1"/>
</dbReference>
<dbReference type="RefSeq" id="WP_229722276.1">
    <property type="nucleotide sequence ID" value="NZ_BMFK01000004.1"/>
</dbReference>
<name>A0A917ESG7_9BACI</name>
<evidence type="ECO:0000256" key="12">
    <source>
        <dbReference type="HAMAP-Rule" id="MF_01811"/>
    </source>
</evidence>
<dbReference type="CDD" id="cd20070">
    <property type="entry name" value="5TM_YidC_Alb3"/>
    <property type="match status" value="1"/>
</dbReference>
<evidence type="ECO:0000256" key="7">
    <source>
        <dbReference type="ARBA" id="ARBA00022989"/>
    </source>
</evidence>
<proteinExistence type="inferred from homology"/>
<protein>
    <recommendedName>
        <fullName evidence="12">Membrane protein insertase YidC</fullName>
    </recommendedName>
    <alternativeName>
        <fullName evidence="12">Foldase YidC</fullName>
    </alternativeName>
    <alternativeName>
        <fullName evidence="12">Membrane integrase YidC</fullName>
    </alternativeName>
    <alternativeName>
        <fullName evidence="12">Membrane protein YidC</fullName>
    </alternativeName>
</protein>
<comment type="caution">
    <text evidence="15">The sequence shown here is derived from an EMBL/GenBank/DDBJ whole genome shotgun (WGS) entry which is preliminary data.</text>
</comment>
<feature type="transmembrane region" description="Helical" evidence="12">
    <location>
        <begin position="139"/>
        <end position="160"/>
    </location>
</feature>
<keyword evidence="3 12" id="KW-1003">Cell membrane</keyword>
<evidence type="ECO:0000256" key="2">
    <source>
        <dbReference type="ARBA" id="ARBA00022448"/>
    </source>
</evidence>
<dbReference type="EMBL" id="BMFK01000004">
    <property type="protein sequence ID" value="GGE81126.1"/>
    <property type="molecule type" value="Genomic_DNA"/>
</dbReference>
<dbReference type="Proteomes" id="UP000605259">
    <property type="component" value="Unassembled WGS sequence"/>
</dbReference>
<sequence>MFKNNLFTTFRKYSILIVALLMLGGCTTTSIDSSSTGFFDAYFVYPIEFLMKQIAYVFHDNYGLGIVGITIIIRLLLLPFAIKQAKNGKIMKEKMAVMKPEMDAIQQKYKAAKSMESQAKMQRELSDVYKKHDYNPMNMVAGCLPLLAQMPILTALYYAIRQTPEIANASFLWFNLGAVDLTLLVITVVIYYIQVKVSLIDMEEAQRKQMTLMSYISPIMIGFMCFHAPSALALYWCVGGIFVIAQTVMVKRYVK</sequence>
<comment type="function">
    <text evidence="12">Required for the insertion and/or proper folding and/or complex formation of integral membrane proteins into the membrane. Involved in integration of membrane proteins that insert both dependently and independently of the Sec translocase complex, as well as at least some lipoproteins.</text>
</comment>
<evidence type="ECO:0000256" key="6">
    <source>
        <dbReference type="ARBA" id="ARBA00022927"/>
    </source>
</evidence>
<evidence type="ECO:0000256" key="5">
    <source>
        <dbReference type="ARBA" id="ARBA00022729"/>
    </source>
</evidence>
<dbReference type="GO" id="GO:0051205">
    <property type="term" value="P:protein insertion into membrane"/>
    <property type="evidence" value="ECO:0007669"/>
    <property type="project" value="TreeGrafter"/>
</dbReference>
<feature type="transmembrane region" description="Helical" evidence="12">
    <location>
        <begin position="172"/>
        <end position="193"/>
    </location>
</feature>